<proteinExistence type="predicted"/>
<evidence type="ECO:0000259" key="5">
    <source>
        <dbReference type="PROSITE" id="PS50871"/>
    </source>
</evidence>
<evidence type="ECO:0000256" key="3">
    <source>
        <dbReference type="ARBA" id="ARBA00022729"/>
    </source>
</evidence>
<gene>
    <name evidence="6" type="ORF">DPMN_163991</name>
</gene>
<evidence type="ECO:0000256" key="1">
    <source>
        <dbReference type="ARBA" id="ARBA00004613"/>
    </source>
</evidence>
<dbReference type="EMBL" id="JAIWYP010000008">
    <property type="protein sequence ID" value="KAH3785896.1"/>
    <property type="molecule type" value="Genomic_DNA"/>
</dbReference>
<dbReference type="InterPro" id="IPR001073">
    <property type="entry name" value="C1q_dom"/>
</dbReference>
<dbReference type="PANTHER" id="PTHR22923">
    <property type="entry name" value="CEREBELLIN-RELATED"/>
    <property type="match status" value="1"/>
</dbReference>
<dbReference type="Pfam" id="PF00386">
    <property type="entry name" value="C1q"/>
    <property type="match status" value="1"/>
</dbReference>
<comment type="caution">
    <text evidence="6">The sequence shown here is derived from an EMBL/GenBank/DDBJ whole genome shotgun (WGS) entry which is preliminary data.</text>
</comment>
<keyword evidence="3 4" id="KW-0732">Signal</keyword>
<organism evidence="6 7">
    <name type="scientific">Dreissena polymorpha</name>
    <name type="common">Zebra mussel</name>
    <name type="synonym">Mytilus polymorpha</name>
    <dbReference type="NCBI Taxonomy" id="45954"/>
    <lineage>
        <taxon>Eukaryota</taxon>
        <taxon>Metazoa</taxon>
        <taxon>Spiralia</taxon>
        <taxon>Lophotrochozoa</taxon>
        <taxon>Mollusca</taxon>
        <taxon>Bivalvia</taxon>
        <taxon>Autobranchia</taxon>
        <taxon>Heteroconchia</taxon>
        <taxon>Euheterodonta</taxon>
        <taxon>Imparidentia</taxon>
        <taxon>Neoheterodontei</taxon>
        <taxon>Myida</taxon>
        <taxon>Dreissenoidea</taxon>
        <taxon>Dreissenidae</taxon>
        <taxon>Dreissena</taxon>
    </lineage>
</organism>
<reference evidence="6" key="2">
    <citation type="submission" date="2020-11" db="EMBL/GenBank/DDBJ databases">
        <authorList>
            <person name="McCartney M.A."/>
            <person name="Auch B."/>
            <person name="Kono T."/>
            <person name="Mallez S."/>
            <person name="Becker A."/>
            <person name="Gohl D.M."/>
            <person name="Silverstein K.A.T."/>
            <person name="Koren S."/>
            <person name="Bechman K.B."/>
            <person name="Herman A."/>
            <person name="Abrahante J.E."/>
            <person name="Garbe J."/>
        </authorList>
    </citation>
    <scope>NUCLEOTIDE SEQUENCE</scope>
    <source>
        <strain evidence="6">Duluth1</strain>
        <tissue evidence="6">Whole animal</tissue>
    </source>
</reference>
<dbReference type="Proteomes" id="UP000828390">
    <property type="component" value="Unassembled WGS sequence"/>
</dbReference>
<dbReference type="PROSITE" id="PS50871">
    <property type="entry name" value="C1Q"/>
    <property type="match status" value="1"/>
</dbReference>
<name>A0A9D4EUB1_DREPO</name>
<dbReference type="PRINTS" id="PR00007">
    <property type="entry name" value="COMPLEMNTC1Q"/>
</dbReference>
<keyword evidence="7" id="KW-1185">Reference proteome</keyword>
<accession>A0A9D4EUB1</accession>
<dbReference type="InterPro" id="IPR008983">
    <property type="entry name" value="Tumour_necrosis_fac-like_dom"/>
</dbReference>
<feature type="chain" id="PRO_5038404553" description="C1q domain-containing protein" evidence="4">
    <location>
        <begin position="20"/>
        <end position="185"/>
    </location>
</feature>
<protein>
    <recommendedName>
        <fullName evidence="5">C1q domain-containing protein</fullName>
    </recommendedName>
</protein>
<keyword evidence="2" id="KW-0964">Secreted</keyword>
<reference evidence="6" key="1">
    <citation type="journal article" date="2019" name="bioRxiv">
        <title>The Genome of the Zebra Mussel, Dreissena polymorpha: A Resource for Invasive Species Research.</title>
        <authorList>
            <person name="McCartney M.A."/>
            <person name="Auch B."/>
            <person name="Kono T."/>
            <person name="Mallez S."/>
            <person name="Zhang Y."/>
            <person name="Obille A."/>
            <person name="Becker A."/>
            <person name="Abrahante J.E."/>
            <person name="Garbe J."/>
            <person name="Badalamenti J.P."/>
            <person name="Herman A."/>
            <person name="Mangelson H."/>
            <person name="Liachko I."/>
            <person name="Sullivan S."/>
            <person name="Sone E.D."/>
            <person name="Koren S."/>
            <person name="Silverstein K.A.T."/>
            <person name="Beckman K.B."/>
            <person name="Gohl D.M."/>
        </authorList>
    </citation>
    <scope>NUCLEOTIDE SEQUENCE</scope>
    <source>
        <strain evidence="6">Duluth1</strain>
        <tissue evidence="6">Whole animal</tissue>
    </source>
</reference>
<comment type="subcellular location">
    <subcellularLocation>
        <location evidence="1">Secreted</location>
    </subcellularLocation>
</comment>
<sequence length="185" mass="20039">MLQLIMLFAFGLILASAEANQSRFVNELDLPEILQRLDTLTNRFNDLEAKYNHGPIAFKASLTRAVSPGPNQRIIFDDVKLNLGNAYNQHLGGFVAPLNGTYLFSVYVCSAGAHYIALDLLRNSEIIGKVQAGDATYTACSSETTIAKLNAGDAVFVQHHGGSGDLVHVQEDILNSFTGSLLQVV</sequence>
<feature type="domain" description="C1q" evidence="5">
    <location>
        <begin position="51"/>
        <end position="185"/>
    </location>
</feature>
<dbReference type="Gene3D" id="2.60.120.40">
    <property type="match status" value="1"/>
</dbReference>
<dbReference type="OrthoDB" id="6051432at2759"/>
<dbReference type="SMART" id="SM00110">
    <property type="entry name" value="C1Q"/>
    <property type="match status" value="1"/>
</dbReference>
<dbReference type="InterPro" id="IPR050822">
    <property type="entry name" value="Cerebellin_Synaptic_Org"/>
</dbReference>
<evidence type="ECO:0000256" key="4">
    <source>
        <dbReference type="SAM" id="SignalP"/>
    </source>
</evidence>
<dbReference type="GO" id="GO:0005576">
    <property type="term" value="C:extracellular region"/>
    <property type="evidence" value="ECO:0007669"/>
    <property type="project" value="UniProtKB-SubCell"/>
</dbReference>
<evidence type="ECO:0000256" key="2">
    <source>
        <dbReference type="ARBA" id="ARBA00022525"/>
    </source>
</evidence>
<dbReference type="PANTHER" id="PTHR22923:SF113">
    <property type="entry name" value="COMPLEMENT C1Q-LIKE PROTEIN 4"/>
    <property type="match status" value="1"/>
</dbReference>
<feature type="signal peptide" evidence="4">
    <location>
        <begin position="1"/>
        <end position="19"/>
    </location>
</feature>
<dbReference type="AlphaFoldDB" id="A0A9D4EUB1"/>
<evidence type="ECO:0000313" key="7">
    <source>
        <dbReference type="Proteomes" id="UP000828390"/>
    </source>
</evidence>
<evidence type="ECO:0000313" key="6">
    <source>
        <dbReference type="EMBL" id="KAH3785896.1"/>
    </source>
</evidence>
<dbReference type="SUPFAM" id="SSF49842">
    <property type="entry name" value="TNF-like"/>
    <property type="match status" value="1"/>
</dbReference>